<protein>
    <submittedName>
        <fullName evidence="1">Uncharacterized protein</fullName>
    </submittedName>
</protein>
<accession>A0A4U0XP34</accession>
<reference evidence="1 2" key="1">
    <citation type="submission" date="2017-03" db="EMBL/GenBank/DDBJ databases">
        <title>Genomes of endolithic fungi from Antarctica.</title>
        <authorList>
            <person name="Coleine C."/>
            <person name="Masonjones S."/>
            <person name="Stajich J.E."/>
        </authorList>
    </citation>
    <scope>NUCLEOTIDE SEQUENCE [LARGE SCALE GENOMIC DNA]</scope>
    <source>
        <strain evidence="1 2">CCFEE 5184</strain>
    </source>
</reference>
<dbReference type="AlphaFoldDB" id="A0A4U0XP34"/>
<gene>
    <name evidence="1" type="ORF">B0A55_02573</name>
</gene>
<name>A0A4U0XP34_9PEZI</name>
<proteinExistence type="predicted"/>
<evidence type="ECO:0000313" key="2">
    <source>
        <dbReference type="Proteomes" id="UP000309340"/>
    </source>
</evidence>
<keyword evidence="2" id="KW-1185">Reference proteome</keyword>
<dbReference type="EMBL" id="NAJQ01000143">
    <property type="protein sequence ID" value="TKA77203.1"/>
    <property type="molecule type" value="Genomic_DNA"/>
</dbReference>
<dbReference type="Proteomes" id="UP000309340">
    <property type="component" value="Unassembled WGS sequence"/>
</dbReference>
<comment type="caution">
    <text evidence="1">The sequence shown here is derived from an EMBL/GenBank/DDBJ whole genome shotgun (WGS) entry which is preliminary data.</text>
</comment>
<organism evidence="1 2">
    <name type="scientific">Friedmanniomyces simplex</name>
    <dbReference type="NCBI Taxonomy" id="329884"/>
    <lineage>
        <taxon>Eukaryota</taxon>
        <taxon>Fungi</taxon>
        <taxon>Dikarya</taxon>
        <taxon>Ascomycota</taxon>
        <taxon>Pezizomycotina</taxon>
        <taxon>Dothideomycetes</taxon>
        <taxon>Dothideomycetidae</taxon>
        <taxon>Mycosphaerellales</taxon>
        <taxon>Teratosphaeriaceae</taxon>
        <taxon>Friedmanniomyces</taxon>
    </lineage>
</organism>
<sequence>MVVLTKPSARKAVAARSTPKVSEEDTTSKLVYLPDVAAGRESTHPDTAPMTPVKRVLQTYELCEMVLDCLPLLDLYAKRICRSVKNTIVSSSKLQIKLFLRPASSKDCKPWLLTTNGHLTAGERAITGPLDASSSVMTPKPLAFDIYALNPLILHANPVGTPWGVVIPAQHRAHCSARNAAYKASGSSMQIFVSADCYYINDKAGSFKLSTHASCRAMYLSQPPAKEVTLELRAEPRDYEDRKTGRNVHYWHTGRKATWVFRNHSGVTFGQVIDRVHSETAQYGRRFGNVRFEIFDCRLVQDSMVVSLEEKEWVEAQGDVTAGTDIFGKEYHKR</sequence>
<evidence type="ECO:0000313" key="1">
    <source>
        <dbReference type="EMBL" id="TKA77203.1"/>
    </source>
</evidence>